<sequence length="640" mass="71412">MYKYLDKVNSPKDIKTMSFDEMDLLSKDIRKFLVRSVSQTGGHLASNLGVVELTLALHKVFETPTDKIVWDVGHQSYVHKIITGRRDGFTSLRQFNGMSGFPKECESPHDAFDTGHSSTSISVATGLACARDIKKEDYNVIAVIGDGSITGGMALEGLNHLGDLNKRMIIILNDNEMSIDKNVGGMSKHMSNIIRNSTANKVKDEMEKLLKISPGGTLISKTANKFKDSLVGNFTPQECELFDSLGIKYYGPIDGHNTKELVEILRKVKSKDEPVLLHVITKKGKGYRYAEEHPEKYHGVSKFDIKDGIKSSNSKSISSAVGEKLVKMAYDNKSIAAITAAMPSGTGLNMFEKVHPERYFDVGIAEQHATAFAAGLASSGMKPYFAVYSSFLQRGFDQVIHDVCITKKPVTFLIDRAGLVGNDGETHHGMFDLSYLNIVPNITVMAPKDSRELELMMDLSLELNQPAAIRYPRGNCYYLNKGEYNPIKIGTYEVLDKGRDIAILAIGNMVKHALEAKEILMKEGINPTIINARFLKPMDEELMHKLCEEHNHIVTVEDNVISGGFGSRINQFMVDNNYKIDVVNMAISEEFVPHGNVDKLYDFVGLSCKHIADKIKKINLERQFYEKENRRIISGTRPLR</sequence>
<evidence type="ECO:0000256" key="3">
    <source>
        <dbReference type="ARBA" id="ARBA00011738"/>
    </source>
</evidence>
<feature type="binding site" evidence="10">
    <location>
        <position position="74"/>
    </location>
    <ligand>
        <name>thiamine diphosphate</name>
        <dbReference type="ChEBI" id="CHEBI:58937"/>
    </ligand>
</feature>
<dbReference type="InterPro" id="IPR009014">
    <property type="entry name" value="Transketo_C/PFOR_II"/>
</dbReference>
<comment type="cofactor">
    <cofactor evidence="10">
        <name>thiamine diphosphate</name>
        <dbReference type="ChEBI" id="CHEBI:58937"/>
    </cofactor>
    <text evidence="10">Binds 1 thiamine pyrophosphate per subunit.</text>
</comment>
<evidence type="ECO:0000313" key="12">
    <source>
        <dbReference type="EMBL" id="RDY28736.1"/>
    </source>
</evidence>
<dbReference type="OrthoDB" id="9803371at2"/>
<evidence type="ECO:0000256" key="6">
    <source>
        <dbReference type="ARBA" id="ARBA00022842"/>
    </source>
</evidence>
<feature type="domain" description="Transketolase-like pyrimidine-binding" evidence="11">
    <location>
        <begin position="315"/>
        <end position="479"/>
    </location>
</feature>
<dbReference type="HAMAP" id="MF_00315">
    <property type="entry name" value="DXP_synth"/>
    <property type="match status" value="1"/>
</dbReference>
<dbReference type="CDD" id="cd07033">
    <property type="entry name" value="TPP_PYR_DXS_TK_like"/>
    <property type="match status" value="1"/>
</dbReference>
<keyword evidence="4 10" id="KW-0808">Transferase</keyword>
<accession>A0A371J7U8</accession>
<feature type="binding site" evidence="10">
    <location>
        <position position="287"/>
    </location>
    <ligand>
        <name>thiamine diphosphate</name>
        <dbReference type="ChEBI" id="CHEBI:58937"/>
    </ligand>
</feature>
<dbReference type="PROSITE" id="PS00802">
    <property type="entry name" value="TRANSKETOLASE_2"/>
    <property type="match status" value="1"/>
</dbReference>
<organism evidence="12 13">
    <name type="scientific">Romboutsia weinsteinii</name>
    <dbReference type="NCBI Taxonomy" id="2020949"/>
    <lineage>
        <taxon>Bacteria</taxon>
        <taxon>Bacillati</taxon>
        <taxon>Bacillota</taxon>
        <taxon>Clostridia</taxon>
        <taxon>Peptostreptococcales</taxon>
        <taxon>Peptostreptococcaceae</taxon>
        <taxon>Romboutsia</taxon>
    </lineage>
</organism>
<protein>
    <recommendedName>
        <fullName evidence="10">1-deoxy-D-xylulose-5-phosphate synthase</fullName>
        <ecNumber evidence="10">2.2.1.7</ecNumber>
    </recommendedName>
    <alternativeName>
        <fullName evidence="10">1-deoxyxylulose-5-phosphate synthase</fullName>
        <shortName evidence="10">DXP synthase</shortName>
        <shortName evidence="10">DXPS</shortName>
    </alternativeName>
</protein>
<keyword evidence="9 10" id="KW-0414">Isoprene biosynthesis</keyword>
<keyword evidence="5 10" id="KW-0479">Metal-binding</keyword>
<dbReference type="GO" id="GO:0030976">
    <property type="term" value="F:thiamine pyrophosphate binding"/>
    <property type="evidence" value="ECO:0007669"/>
    <property type="project" value="UniProtKB-UniRule"/>
</dbReference>
<dbReference type="InterPro" id="IPR005475">
    <property type="entry name" value="Transketolase-like_Pyr-bd"/>
</dbReference>
<dbReference type="Pfam" id="PF02779">
    <property type="entry name" value="Transket_pyr"/>
    <property type="match status" value="1"/>
</dbReference>
<dbReference type="GO" id="GO:0009228">
    <property type="term" value="P:thiamine biosynthetic process"/>
    <property type="evidence" value="ECO:0007669"/>
    <property type="project" value="UniProtKB-UniRule"/>
</dbReference>
<keyword evidence="6 10" id="KW-0460">Magnesium</keyword>
<evidence type="ECO:0000256" key="8">
    <source>
        <dbReference type="ARBA" id="ARBA00023052"/>
    </source>
</evidence>
<proteinExistence type="inferred from homology"/>
<feature type="binding site" evidence="10">
    <location>
        <begin position="115"/>
        <end position="117"/>
    </location>
    <ligand>
        <name>thiamine diphosphate</name>
        <dbReference type="ChEBI" id="CHEBI:58937"/>
    </ligand>
</feature>
<dbReference type="InterPro" id="IPR005477">
    <property type="entry name" value="Dxylulose-5-P_synthase"/>
</dbReference>
<dbReference type="Gene3D" id="3.40.50.920">
    <property type="match status" value="1"/>
</dbReference>
<keyword evidence="8 10" id="KW-0786">Thiamine pyrophosphate</keyword>
<dbReference type="EC" id="2.2.1.7" evidence="10"/>
<evidence type="ECO:0000256" key="5">
    <source>
        <dbReference type="ARBA" id="ARBA00022723"/>
    </source>
</evidence>
<dbReference type="Gene3D" id="3.40.50.970">
    <property type="match status" value="2"/>
</dbReference>
<comment type="similarity">
    <text evidence="2 10">Belongs to the transketolase family. DXPS subfamily.</text>
</comment>
<keyword evidence="13" id="KW-1185">Reference proteome</keyword>
<dbReference type="UniPathway" id="UPA00064">
    <property type="reaction ID" value="UER00091"/>
</dbReference>
<feature type="binding site" evidence="10">
    <location>
        <position position="175"/>
    </location>
    <ligand>
        <name>thiamine diphosphate</name>
        <dbReference type="ChEBI" id="CHEBI:58937"/>
    </ligand>
</feature>
<reference evidence="12 13" key="1">
    <citation type="journal article" date="2017" name="Genome Announc.">
        <title>Draft Genome Sequence of Romboutsia weinsteinii sp. nov. Strain CCRI-19649(T) Isolated from Surface Water.</title>
        <authorList>
            <person name="Maheux A.F."/>
            <person name="Boudreau D.K."/>
            <person name="Berube E."/>
            <person name="Boissinot M."/>
            <person name="Cantin P."/>
            <person name="Raymond F."/>
            <person name="Corbeil J."/>
            <person name="Omar R.F."/>
            <person name="Bergeron M.G."/>
        </authorList>
    </citation>
    <scope>NUCLEOTIDE SEQUENCE [LARGE SCALE GENOMIC DNA]</scope>
    <source>
        <strain evidence="12 13">CCRI-19649</strain>
    </source>
</reference>
<evidence type="ECO:0000259" key="11">
    <source>
        <dbReference type="SMART" id="SM00861"/>
    </source>
</evidence>
<dbReference type="PANTHER" id="PTHR43322:SF5">
    <property type="entry name" value="1-DEOXY-D-XYLULOSE-5-PHOSPHATE SYNTHASE, CHLOROPLASTIC"/>
    <property type="match status" value="1"/>
</dbReference>
<dbReference type="NCBIfam" id="TIGR00204">
    <property type="entry name" value="dxs"/>
    <property type="match status" value="1"/>
</dbReference>
<dbReference type="InterPro" id="IPR033248">
    <property type="entry name" value="Transketolase_C"/>
</dbReference>
<comment type="cofactor">
    <cofactor evidence="10">
        <name>Mg(2+)</name>
        <dbReference type="ChEBI" id="CHEBI:18420"/>
    </cofactor>
    <text evidence="10">Binds 1 Mg(2+) ion per subunit.</text>
</comment>
<dbReference type="SUPFAM" id="SSF52518">
    <property type="entry name" value="Thiamin diphosphate-binding fold (THDP-binding)"/>
    <property type="match status" value="2"/>
</dbReference>
<dbReference type="InterPro" id="IPR020826">
    <property type="entry name" value="Transketolase_BS"/>
</dbReference>
<feature type="binding site" evidence="10">
    <location>
        <position position="175"/>
    </location>
    <ligand>
        <name>Mg(2+)</name>
        <dbReference type="ChEBI" id="CHEBI:18420"/>
    </ligand>
</feature>
<gene>
    <name evidence="10 12" type="primary">dxs</name>
    <name evidence="12" type="ORF">CHL78_004160</name>
</gene>
<evidence type="ECO:0000313" key="13">
    <source>
        <dbReference type="Proteomes" id="UP000215694"/>
    </source>
</evidence>
<dbReference type="Pfam" id="PF02780">
    <property type="entry name" value="Transketolase_C"/>
    <property type="match status" value="1"/>
</dbReference>
<evidence type="ECO:0000256" key="2">
    <source>
        <dbReference type="ARBA" id="ARBA00011081"/>
    </source>
</evidence>
<evidence type="ECO:0000256" key="10">
    <source>
        <dbReference type="HAMAP-Rule" id="MF_00315"/>
    </source>
</evidence>
<evidence type="ECO:0000256" key="9">
    <source>
        <dbReference type="ARBA" id="ARBA00023229"/>
    </source>
</evidence>
<evidence type="ECO:0000256" key="7">
    <source>
        <dbReference type="ARBA" id="ARBA00022977"/>
    </source>
</evidence>
<dbReference type="PANTHER" id="PTHR43322">
    <property type="entry name" value="1-D-DEOXYXYLULOSE 5-PHOSPHATE SYNTHASE-RELATED"/>
    <property type="match status" value="1"/>
</dbReference>
<dbReference type="Pfam" id="PF13292">
    <property type="entry name" value="DXP_synthase_N"/>
    <property type="match status" value="1"/>
</dbReference>
<evidence type="ECO:0000256" key="1">
    <source>
        <dbReference type="ARBA" id="ARBA00004980"/>
    </source>
</evidence>
<dbReference type="NCBIfam" id="NF003933">
    <property type="entry name" value="PRK05444.2-2"/>
    <property type="match status" value="1"/>
</dbReference>
<dbReference type="GO" id="GO:0008661">
    <property type="term" value="F:1-deoxy-D-xylulose-5-phosphate synthase activity"/>
    <property type="evidence" value="ECO:0007669"/>
    <property type="project" value="UniProtKB-UniRule"/>
</dbReference>
<comment type="pathway">
    <text evidence="1 10">Metabolic intermediate biosynthesis; 1-deoxy-D-xylulose 5-phosphate biosynthesis; 1-deoxy-D-xylulose 5-phosphate from D-glyceraldehyde 3-phosphate and pyruvate: step 1/1.</text>
</comment>
<comment type="function">
    <text evidence="10">Catalyzes the acyloin condensation reaction between C atoms 2 and 3 of pyruvate and glyceraldehyde 3-phosphate to yield 1-deoxy-D-xylulose-5-phosphate (DXP).</text>
</comment>
<dbReference type="Proteomes" id="UP000215694">
    <property type="component" value="Unassembled WGS sequence"/>
</dbReference>
<dbReference type="SUPFAM" id="SSF52922">
    <property type="entry name" value="TK C-terminal domain-like"/>
    <property type="match status" value="1"/>
</dbReference>
<dbReference type="EMBL" id="NOJY02000005">
    <property type="protein sequence ID" value="RDY28736.1"/>
    <property type="molecule type" value="Genomic_DNA"/>
</dbReference>
<keyword evidence="7 10" id="KW-0784">Thiamine biosynthesis</keyword>
<dbReference type="FunFam" id="3.40.50.920:FF:000002">
    <property type="entry name" value="1-deoxy-D-xylulose-5-phosphate synthase"/>
    <property type="match status" value="1"/>
</dbReference>
<dbReference type="RefSeq" id="WP_094366553.1">
    <property type="nucleotide sequence ID" value="NZ_NOJY02000005.1"/>
</dbReference>
<feature type="binding site" evidence="10">
    <location>
        <position position="146"/>
    </location>
    <ligand>
        <name>Mg(2+)</name>
        <dbReference type="ChEBI" id="CHEBI:18420"/>
    </ligand>
</feature>
<feature type="binding site" evidence="10">
    <location>
        <position position="366"/>
    </location>
    <ligand>
        <name>thiamine diphosphate</name>
        <dbReference type="ChEBI" id="CHEBI:58937"/>
    </ligand>
</feature>
<dbReference type="GO" id="GO:0019288">
    <property type="term" value="P:isopentenyl diphosphate biosynthetic process, methylerythritol 4-phosphate pathway"/>
    <property type="evidence" value="ECO:0007669"/>
    <property type="project" value="TreeGrafter"/>
</dbReference>
<comment type="catalytic activity">
    <reaction evidence="10">
        <text>D-glyceraldehyde 3-phosphate + pyruvate + H(+) = 1-deoxy-D-xylulose 5-phosphate + CO2</text>
        <dbReference type="Rhea" id="RHEA:12605"/>
        <dbReference type="ChEBI" id="CHEBI:15361"/>
        <dbReference type="ChEBI" id="CHEBI:15378"/>
        <dbReference type="ChEBI" id="CHEBI:16526"/>
        <dbReference type="ChEBI" id="CHEBI:57792"/>
        <dbReference type="ChEBI" id="CHEBI:59776"/>
        <dbReference type="EC" id="2.2.1.7"/>
    </reaction>
</comment>
<dbReference type="AlphaFoldDB" id="A0A371J7U8"/>
<name>A0A371J7U8_9FIRM</name>
<dbReference type="GO" id="GO:0005829">
    <property type="term" value="C:cytosol"/>
    <property type="evidence" value="ECO:0007669"/>
    <property type="project" value="TreeGrafter"/>
</dbReference>
<dbReference type="GO" id="GO:0016114">
    <property type="term" value="P:terpenoid biosynthetic process"/>
    <property type="evidence" value="ECO:0007669"/>
    <property type="project" value="UniProtKB-UniRule"/>
</dbReference>
<feature type="binding site" evidence="10">
    <location>
        <begin position="147"/>
        <end position="148"/>
    </location>
    <ligand>
        <name>thiamine diphosphate</name>
        <dbReference type="ChEBI" id="CHEBI:58937"/>
    </ligand>
</feature>
<comment type="caution">
    <text evidence="12">The sequence shown here is derived from an EMBL/GenBank/DDBJ whole genome shotgun (WGS) entry which is preliminary data.</text>
</comment>
<dbReference type="CDD" id="cd02007">
    <property type="entry name" value="TPP_DXS"/>
    <property type="match status" value="1"/>
</dbReference>
<evidence type="ECO:0000256" key="4">
    <source>
        <dbReference type="ARBA" id="ARBA00022679"/>
    </source>
</evidence>
<dbReference type="InterPro" id="IPR029061">
    <property type="entry name" value="THDP-binding"/>
</dbReference>
<comment type="subunit">
    <text evidence="3 10">Homodimer.</text>
</comment>
<dbReference type="SMART" id="SM00861">
    <property type="entry name" value="Transket_pyr"/>
    <property type="match status" value="1"/>
</dbReference>
<dbReference type="GO" id="GO:0000287">
    <property type="term" value="F:magnesium ion binding"/>
    <property type="evidence" value="ECO:0007669"/>
    <property type="project" value="UniProtKB-UniRule"/>
</dbReference>